<evidence type="ECO:0000313" key="2">
    <source>
        <dbReference type="EMBL" id="ECQ6724082.1"/>
    </source>
</evidence>
<dbReference type="SMART" id="SM00530">
    <property type="entry name" value="HTH_XRE"/>
    <property type="match status" value="1"/>
</dbReference>
<dbReference type="SUPFAM" id="SSF47413">
    <property type="entry name" value="lambda repressor-like DNA-binding domains"/>
    <property type="match status" value="1"/>
</dbReference>
<dbReference type="AlphaFoldDB" id="A0A5Y9DP99"/>
<dbReference type="Gene3D" id="1.25.40.10">
    <property type="entry name" value="Tetratricopeptide repeat domain"/>
    <property type="match status" value="1"/>
</dbReference>
<protein>
    <submittedName>
        <fullName evidence="2">Helix-turn-helix transcriptional regulator</fullName>
    </submittedName>
</protein>
<dbReference type="EMBL" id="AAKCDQ010000004">
    <property type="protein sequence ID" value="ECQ6724082.1"/>
    <property type="molecule type" value="Genomic_DNA"/>
</dbReference>
<dbReference type="InterPro" id="IPR011990">
    <property type="entry name" value="TPR-like_helical_dom_sf"/>
</dbReference>
<comment type="caution">
    <text evidence="2">The sequence shown here is derived from an EMBL/GenBank/DDBJ whole genome shotgun (WGS) entry which is preliminary data.</text>
</comment>
<dbReference type="PANTHER" id="PTHR37038">
    <property type="entry name" value="TRANSCRIPTIONAL REGULATOR-RELATED"/>
    <property type="match status" value="1"/>
</dbReference>
<dbReference type="Pfam" id="PF01381">
    <property type="entry name" value="HTH_3"/>
    <property type="match status" value="1"/>
</dbReference>
<organism evidence="2">
    <name type="scientific">Listeria monocytogenes</name>
    <dbReference type="NCBI Taxonomy" id="1639"/>
    <lineage>
        <taxon>Bacteria</taxon>
        <taxon>Bacillati</taxon>
        <taxon>Bacillota</taxon>
        <taxon>Bacilli</taxon>
        <taxon>Bacillales</taxon>
        <taxon>Listeriaceae</taxon>
        <taxon>Listeria</taxon>
    </lineage>
</organism>
<sequence length="275" mass="31690">MKTYGAIIKQIRKGKSISQIELSNTILSRTTISKIENNNIVPTINTLEAILHKLDVTVDEFQFIRNGYKLNPRELIIADFFKLVSNTQTEKINSIIYRCNIHLTHKPTDILISDVRIILKASLHLSNNETLVAQKLVTPVWERLKKMDHFSLIELRLVTNILFYFPVDIVQEFFPRLVNTINKYISFDNTIITLKLALLINTATLFLLNNPKSTLENLEEAIKIAKEINRFDFLAYAYYLKGINTNNPSLVAKAEAIFIAIEKEDILHQLESNFK</sequence>
<dbReference type="InterPro" id="IPR010982">
    <property type="entry name" value="Lambda_DNA-bd_dom_sf"/>
</dbReference>
<feature type="domain" description="HTH cro/C1-type" evidence="1">
    <location>
        <begin position="8"/>
        <end position="61"/>
    </location>
</feature>
<accession>A0A5Y9DP99</accession>
<proteinExistence type="predicted"/>
<dbReference type="InterPro" id="IPR001387">
    <property type="entry name" value="Cro/C1-type_HTH"/>
</dbReference>
<dbReference type="InterPro" id="IPR053163">
    <property type="entry name" value="HTH-type_regulator_Rgg"/>
</dbReference>
<dbReference type="PANTHER" id="PTHR37038:SF13">
    <property type="entry name" value="HTH CRO_C1-TYPE DOMAIN-CONTAINING PROTEIN"/>
    <property type="match status" value="1"/>
</dbReference>
<dbReference type="CDD" id="cd00093">
    <property type="entry name" value="HTH_XRE"/>
    <property type="match status" value="1"/>
</dbReference>
<dbReference type="GO" id="GO:0003677">
    <property type="term" value="F:DNA binding"/>
    <property type="evidence" value="ECO:0007669"/>
    <property type="project" value="InterPro"/>
</dbReference>
<gene>
    <name evidence="2" type="ORF">FZ622_14330</name>
</gene>
<dbReference type="PROSITE" id="PS50943">
    <property type="entry name" value="HTH_CROC1"/>
    <property type="match status" value="1"/>
</dbReference>
<evidence type="ECO:0000259" key="1">
    <source>
        <dbReference type="PROSITE" id="PS50943"/>
    </source>
</evidence>
<reference evidence="2" key="1">
    <citation type="submission" date="2019-08" db="EMBL/GenBank/DDBJ databases">
        <authorList>
            <consortium name="GenomeTrakr network: Whole genome sequencing for foodborne pathogen traceback"/>
        </authorList>
    </citation>
    <scope>NUCLEOTIDE SEQUENCE</scope>
    <source>
        <strain evidence="2">AG19-0288</strain>
    </source>
</reference>
<name>A0A5Y9DP99_LISMN</name>